<evidence type="ECO:0000256" key="2">
    <source>
        <dbReference type="ARBA" id="ARBA00022801"/>
    </source>
</evidence>
<dbReference type="InterPro" id="IPR018228">
    <property type="entry name" value="DNase_TatD-rel_CS"/>
</dbReference>
<dbReference type="AlphaFoldDB" id="A0A419DG15"/>
<evidence type="ECO:0000256" key="3">
    <source>
        <dbReference type="PIRSR" id="PIRSR005902-1"/>
    </source>
</evidence>
<proteinExistence type="predicted"/>
<dbReference type="EMBL" id="QZJW01000005">
    <property type="protein sequence ID" value="RJO62073.1"/>
    <property type="molecule type" value="Genomic_DNA"/>
</dbReference>
<evidence type="ECO:0000256" key="1">
    <source>
        <dbReference type="ARBA" id="ARBA00022723"/>
    </source>
</evidence>
<protein>
    <submittedName>
        <fullName evidence="4">TatD family deoxyribonuclease</fullName>
    </submittedName>
</protein>
<sequence length="252" mass="28780">MIDTHAHLNFKNFTDDLDEVMRQSLQKGIERIIIPGSTVGESKRAIEIAEKYDNVFAGVGIHPEDAEAIKDFDEIEKLASHKKVVAIGETGLDYSYPGTDTEEAREKQKELLKKHLELARKMSLPLIFHNRDSDEDFYEVIKNYKGEAVVHCFTGDWDFAKKILDLGFLISFTGIITFDKTGNLARVIRETPLEKIMVETDAPFLAPVPYRGKRAEPWMVREIVQKIADIKRLSFEEVDEKTTVGAKKFFDI</sequence>
<feature type="binding site" evidence="3">
    <location>
        <position position="5"/>
    </location>
    <ligand>
        <name>a divalent metal cation</name>
        <dbReference type="ChEBI" id="CHEBI:60240"/>
        <label>1</label>
    </ligand>
</feature>
<feature type="binding site" evidence="3">
    <location>
        <position position="7"/>
    </location>
    <ligand>
        <name>a divalent metal cation</name>
        <dbReference type="ChEBI" id="CHEBI:60240"/>
        <label>1</label>
    </ligand>
</feature>
<dbReference type="PROSITE" id="PS01137">
    <property type="entry name" value="TATD_1"/>
    <property type="match status" value="1"/>
</dbReference>
<dbReference type="Pfam" id="PF01026">
    <property type="entry name" value="TatD_DNase"/>
    <property type="match status" value="1"/>
</dbReference>
<dbReference type="Proteomes" id="UP000285655">
    <property type="component" value="Unassembled WGS sequence"/>
</dbReference>
<keyword evidence="1 3" id="KW-0479">Metal-binding</keyword>
<dbReference type="PANTHER" id="PTHR46124">
    <property type="entry name" value="D-AMINOACYL-TRNA DEACYLASE"/>
    <property type="match status" value="1"/>
</dbReference>
<dbReference type="InterPro" id="IPR001130">
    <property type="entry name" value="TatD-like"/>
</dbReference>
<dbReference type="Gene3D" id="3.20.20.140">
    <property type="entry name" value="Metal-dependent hydrolases"/>
    <property type="match status" value="1"/>
</dbReference>
<evidence type="ECO:0000313" key="5">
    <source>
        <dbReference type="Proteomes" id="UP000285655"/>
    </source>
</evidence>
<accession>A0A419DG15</accession>
<gene>
    <name evidence="4" type="ORF">C4544_01065</name>
</gene>
<dbReference type="FunFam" id="3.20.20.140:FF:000005">
    <property type="entry name" value="TatD family hydrolase"/>
    <property type="match status" value="1"/>
</dbReference>
<dbReference type="SUPFAM" id="SSF51556">
    <property type="entry name" value="Metallo-dependent hydrolases"/>
    <property type="match status" value="1"/>
</dbReference>
<dbReference type="PANTHER" id="PTHR46124:SF2">
    <property type="entry name" value="D-AMINOACYL-TRNA DEACYLASE"/>
    <property type="match status" value="1"/>
</dbReference>
<reference evidence="4 5" key="1">
    <citation type="journal article" date="2017" name="ISME J.">
        <title>Energy and carbon metabolisms in a deep terrestrial subsurface fluid microbial community.</title>
        <authorList>
            <person name="Momper L."/>
            <person name="Jungbluth S.P."/>
            <person name="Lee M.D."/>
            <person name="Amend J.P."/>
        </authorList>
    </citation>
    <scope>NUCLEOTIDE SEQUENCE [LARGE SCALE GENOMIC DNA]</scope>
    <source>
        <strain evidence="4">SURF_29</strain>
    </source>
</reference>
<feature type="binding site" evidence="3">
    <location>
        <position position="89"/>
    </location>
    <ligand>
        <name>a divalent metal cation</name>
        <dbReference type="ChEBI" id="CHEBI:60240"/>
        <label>1</label>
    </ligand>
</feature>
<dbReference type="GO" id="GO:0016788">
    <property type="term" value="F:hydrolase activity, acting on ester bonds"/>
    <property type="evidence" value="ECO:0007669"/>
    <property type="project" value="InterPro"/>
</dbReference>
<dbReference type="PIRSF" id="PIRSF005902">
    <property type="entry name" value="DNase_TatD"/>
    <property type="match status" value="1"/>
</dbReference>
<dbReference type="CDD" id="cd01310">
    <property type="entry name" value="TatD_DNAse"/>
    <property type="match status" value="1"/>
</dbReference>
<dbReference type="GO" id="GO:0004536">
    <property type="term" value="F:DNA nuclease activity"/>
    <property type="evidence" value="ECO:0007669"/>
    <property type="project" value="InterPro"/>
</dbReference>
<dbReference type="InterPro" id="IPR015991">
    <property type="entry name" value="TatD/YcfH-like"/>
</dbReference>
<keyword evidence="2" id="KW-0378">Hydrolase</keyword>
<dbReference type="NCBIfam" id="TIGR00010">
    <property type="entry name" value="YchF/TatD family DNA exonuclease"/>
    <property type="match status" value="1"/>
</dbReference>
<organism evidence="4 5">
    <name type="scientific">candidate division WS5 bacterium</name>
    <dbReference type="NCBI Taxonomy" id="2093353"/>
    <lineage>
        <taxon>Bacteria</taxon>
        <taxon>candidate division WS5</taxon>
    </lineage>
</organism>
<feature type="binding site" evidence="3">
    <location>
        <position position="201"/>
    </location>
    <ligand>
        <name>a divalent metal cation</name>
        <dbReference type="ChEBI" id="CHEBI:60240"/>
        <label>1</label>
    </ligand>
</feature>
<dbReference type="PROSITE" id="PS01091">
    <property type="entry name" value="TATD_3"/>
    <property type="match status" value="1"/>
</dbReference>
<name>A0A419DG15_9BACT</name>
<feature type="binding site" evidence="3">
    <location>
        <position position="129"/>
    </location>
    <ligand>
        <name>a divalent metal cation</name>
        <dbReference type="ChEBI" id="CHEBI:60240"/>
        <label>2</label>
    </ligand>
</feature>
<dbReference type="InterPro" id="IPR032466">
    <property type="entry name" value="Metal_Hydrolase"/>
</dbReference>
<dbReference type="GO" id="GO:0046872">
    <property type="term" value="F:metal ion binding"/>
    <property type="evidence" value="ECO:0007669"/>
    <property type="project" value="UniProtKB-KW"/>
</dbReference>
<evidence type="ECO:0000313" key="4">
    <source>
        <dbReference type="EMBL" id="RJO62073.1"/>
    </source>
</evidence>
<comment type="caution">
    <text evidence="4">The sequence shown here is derived from an EMBL/GenBank/DDBJ whole genome shotgun (WGS) entry which is preliminary data.</text>
</comment>
<feature type="binding site" evidence="3">
    <location>
        <position position="151"/>
    </location>
    <ligand>
        <name>a divalent metal cation</name>
        <dbReference type="ChEBI" id="CHEBI:60240"/>
        <label>2</label>
    </ligand>
</feature>